<evidence type="ECO:0000313" key="2">
    <source>
        <dbReference type="Proteomes" id="UP000183203"/>
    </source>
</evidence>
<evidence type="ECO:0008006" key="3">
    <source>
        <dbReference type="Google" id="ProtNLM"/>
    </source>
</evidence>
<dbReference type="InterPro" id="IPR037143">
    <property type="entry name" value="4-PPantetheinyl_Trfase_dom_sf"/>
</dbReference>
<dbReference type="AlphaFoldDB" id="A0A1G6P0D3"/>
<proteinExistence type="predicted"/>
<dbReference type="EMBL" id="FMYG01000006">
    <property type="protein sequence ID" value="SDC72865.1"/>
    <property type="molecule type" value="Genomic_DNA"/>
</dbReference>
<dbReference type="STRING" id="993073.AS029_13100"/>
<protein>
    <recommendedName>
        <fullName evidence="3">4'-phosphopantetheinyl transferase</fullName>
    </recommendedName>
</protein>
<dbReference type="GO" id="GO:0000287">
    <property type="term" value="F:magnesium ion binding"/>
    <property type="evidence" value="ECO:0007669"/>
    <property type="project" value="InterPro"/>
</dbReference>
<evidence type="ECO:0000313" key="1">
    <source>
        <dbReference type="EMBL" id="SDC72865.1"/>
    </source>
</evidence>
<sequence>MTLPAGIQVAWRAVPPGAPRREASRALLAELLPRGSFVSRCASCGGDHGRVRVEGVDAAVSVSYVPGWAVVAVTRDHPRIGVDAVPAEAGGLERVLPGGSAERARAGVEDVPVRAGGTVDAREWAARVADVTARVHGEADARKWAHVEDVTARMGGAVDAREWARVEAVLKADGRGLRIDPSRVTVNASGDGWVARIVDPDRRPSGAGRSTWRGWDLDGPAGVVLAVAVGAA</sequence>
<gene>
    <name evidence="1" type="ORF">SAMN05216418_2902</name>
</gene>
<name>A0A1G6P0D3_9MICO</name>
<reference evidence="1 2" key="1">
    <citation type="submission" date="2016-09" db="EMBL/GenBank/DDBJ databases">
        <authorList>
            <person name="Capua I."/>
            <person name="De Benedictis P."/>
            <person name="Joannis T."/>
            <person name="Lombin L.H."/>
            <person name="Cattoli G."/>
        </authorList>
    </citation>
    <scope>NUCLEOTIDE SEQUENCE [LARGE SCALE GENOMIC DNA]</scope>
    <source>
        <strain evidence="1 2">NIO-1002</strain>
    </source>
</reference>
<accession>A0A1G6P0D3</accession>
<dbReference type="OrthoDB" id="190168at2"/>
<dbReference type="GO" id="GO:0008897">
    <property type="term" value="F:holo-[acyl-carrier-protein] synthase activity"/>
    <property type="evidence" value="ECO:0007669"/>
    <property type="project" value="InterPro"/>
</dbReference>
<dbReference type="Proteomes" id="UP000183203">
    <property type="component" value="Unassembled WGS sequence"/>
</dbReference>
<dbReference type="RefSeq" id="WP_058233029.1">
    <property type="nucleotide sequence ID" value="NZ_FMYG01000006.1"/>
</dbReference>
<dbReference type="SUPFAM" id="SSF56214">
    <property type="entry name" value="4'-phosphopantetheinyl transferase"/>
    <property type="match status" value="1"/>
</dbReference>
<organism evidence="1 2">
    <name type="scientific">Microbacterium enclense</name>
    <dbReference type="NCBI Taxonomy" id="993073"/>
    <lineage>
        <taxon>Bacteria</taxon>
        <taxon>Bacillati</taxon>
        <taxon>Actinomycetota</taxon>
        <taxon>Actinomycetes</taxon>
        <taxon>Micrococcales</taxon>
        <taxon>Microbacteriaceae</taxon>
        <taxon>Microbacterium</taxon>
    </lineage>
</organism>